<feature type="compositionally biased region" description="Basic and acidic residues" evidence="1">
    <location>
        <begin position="91"/>
        <end position="102"/>
    </location>
</feature>
<sequence length="380" mass="43160">MTRASPTKDSQSRSILHRRESNNNLLAHAPLPDLVALYQSRMSFTNSIGEAARATREDMVDNSGPFGTQNVQRKRKRNFENQYNSISGDAYAEKQKEDKENGLVDDGQPIAAFPPHLAGSNFASSSTIAPYATFRAYQSVPSRDFEPTKRATKSMQDRHQQKRLRPNPLITYRPIKPKLKLITCSTTLEALSNNNSRMDDSPTPSTYSPKSENCSPTYLRNYTPFSHYRYDSSETDMSSQDEANSPEHSTGNTEIAKKPQELGSPFQFRPRQPKAPSTPQYRSTSPRYYSPQPQRTPSNQYELPEPGPLNLTYQEYIRSILSLRADTADPSQYPLPQYLDLNNAPLCALQMEAVEDQIHLDGVPDDYEDVYYQQFAEEEF</sequence>
<evidence type="ECO:0000313" key="2">
    <source>
        <dbReference type="EMBL" id="KAB8298075.1"/>
    </source>
</evidence>
<feature type="compositionally biased region" description="Polar residues" evidence="1">
    <location>
        <begin position="275"/>
        <end position="301"/>
    </location>
</feature>
<protein>
    <submittedName>
        <fullName evidence="2">Uncharacterized protein</fullName>
    </submittedName>
</protein>
<comment type="caution">
    <text evidence="2">The sequence shown here is derived from an EMBL/GenBank/DDBJ whole genome shotgun (WGS) entry which is preliminary data.</text>
</comment>
<feature type="compositionally biased region" description="Polar residues" evidence="1">
    <location>
        <begin position="235"/>
        <end position="253"/>
    </location>
</feature>
<proteinExistence type="predicted"/>
<dbReference type="Proteomes" id="UP000326757">
    <property type="component" value="Unassembled WGS sequence"/>
</dbReference>
<feature type="compositionally biased region" description="Basic and acidic residues" evidence="1">
    <location>
        <begin position="143"/>
        <end position="159"/>
    </location>
</feature>
<feature type="region of interest" description="Disordered" evidence="1">
    <location>
        <begin position="59"/>
        <end position="106"/>
    </location>
</feature>
<feature type="region of interest" description="Disordered" evidence="1">
    <location>
        <begin position="192"/>
        <end position="307"/>
    </location>
</feature>
<dbReference type="OrthoDB" id="3548622at2759"/>
<accession>A0A5N6K665</accession>
<name>A0A5N6K665_MONLA</name>
<reference evidence="2 3" key="1">
    <citation type="submission" date="2019-06" db="EMBL/GenBank/DDBJ databases">
        <title>Genome Sequence of the Brown Rot Fungal Pathogen Monilinia laxa.</title>
        <authorList>
            <person name="De Miccolis Angelini R.M."/>
            <person name="Landi L."/>
            <person name="Abate D."/>
            <person name="Pollastro S."/>
            <person name="Romanazzi G."/>
            <person name="Faretra F."/>
        </authorList>
    </citation>
    <scope>NUCLEOTIDE SEQUENCE [LARGE SCALE GENOMIC DNA]</scope>
    <source>
        <strain evidence="2 3">Mlax316</strain>
    </source>
</reference>
<gene>
    <name evidence="2" type="ORF">EYC80_001839</name>
</gene>
<dbReference type="EMBL" id="VIGI01000007">
    <property type="protein sequence ID" value="KAB8298075.1"/>
    <property type="molecule type" value="Genomic_DNA"/>
</dbReference>
<feature type="compositionally biased region" description="Polar residues" evidence="1">
    <location>
        <begin position="192"/>
        <end position="224"/>
    </location>
</feature>
<evidence type="ECO:0000313" key="3">
    <source>
        <dbReference type="Proteomes" id="UP000326757"/>
    </source>
</evidence>
<keyword evidence="3" id="KW-1185">Reference proteome</keyword>
<dbReference type="AlphaFoldDB" id="A0A5N6K665"/>
<evidence type="ECO:0000256" key="1">
    <source>
        <dbReference type="SAM" id="MobiDB-lite"/>
    </source>
</evidence>
<feature type="region of interest" description="Disordered" evidence="1">
    <location>
        <begin position="142"/>
        <end position="166"/>
    </location>
</feature>
<feature type="compositionally biased region" description="Polar residues" evidence="1">
    <location>
        <begin position="1"/>
        <end position="14"/>
    </location>
</feature>
<organism evidence="2 3">
    <name type="scientific">Monilinia laxa</name>
    <name type="common">Brown rot fungus</name>
    <name type="synonym">Sclerotinia laxa</name>
    <dbReference type="NCBI Taxonomy" id="61186"/>
    <lineage>
        <taxon>Eukaryota</taxon>
        <taxon>Fungi</taxon>
        <taxon>Dikarya</taxon>
        <taxon>Ascomycota</taxon>
        <taxon>Pezizomycotina</taxon>
        <taxon>Leotiomycetes</taxon>
        <taxon>Helotiales</taxon>
        <taxon>Sclerotiniaceae</taxon>
        <taxon>Monilinia</taxon>
    </lineage>
</organism>
<feature type="region of interest" description="Disordered" evidence="1">
    <location>
        <begin position="1"/>
        <end position="26"/>
    </location>
</feature>